<dbReference type="Proteomes" id="UP000789759">
    <property type="component" value="Unassembled WGS sequence"/>
</dbReference>
<evidence type="ECO:0000256" key="1">
    <source>
        <dbReference type="SAM" id="Phobius"/>
    </source>
</evidence>
<comment type="caution">
    <text evidence="2">The sequence shown here is derived from an EMBL/GenBank/DDBJ whole genome shotgun (WGS) entry which is preliminary data.</text>
</comment>
<sequence length="286" mass="33168">MLNLLGKIYKNEPKSLLIFRLLVIVTSIGLFIAILVVLSIEMHNENPNISTAFATTNRLPLPNIYFSHERNFTIECYLTNNTDTEQTVNDCSNYINKTIYDASQLPLPYSGAFLPNYDVTPRTGIIMIELSIFIMDPAYNKSNQNNSLFMSAFDKDKINDLEYDPYFRDPSTLTFTPFEESLYWKNIYYLSQPISERLGLISPWGFAQRLKPFRNQYEKNLLPFTMDSQSDELDTEEKSDIKEDENALILKRLDNLEKSLQFYKEYVLDTSFLPSVKKNASLAIEK</sequence>
<gene>
    <name evidence="2" type="ORF">CPELLU_LOCUS9880</name>
</gene>
<evidence type="ECO:0000313" key="2">
    <source>
        <dbReference type="EMBL" id="CAG8662706.1"/>
    </source>
</evidence>
<dbReference type="OrthoDB" id="2443771at2759"/>
<accession>A0A9N9H7I9</accession>
<keyword evidence="1" id="KW-0472">Membrane</keyword>
<evidence type="ECO:0000313" key="3">
    <source>
        <dbReference type="Proteomes" id="UP000789759"/>
    </source>
</evidence>
<protein>
    <submittedName>
        <fullName evidence="2">10933_t:CDS:1</fullName>
    </submittedName>
</protein>
<name>A0A9N9H7I9_9GLOM</name>
<dbReference type="AlphaFoldDB" id="A0A9N9H7I9"/>
<keyword evidence="1" id="KW-0812">Transmembrane</keyword>
<reference evidence="2" key="1">
    <citation type="submission" date="2021-06" db="EMBL/GenBank/DDBJ databases">
        <authorList>
            <person name="Kallberg Y."/>
            <person name="Tangrot J."/>
            <person name="Rosling A."/>
        </authorList>
    </citation>
    <scope>NUCLEOTIDE SEQUENCE</scope>
    <source>
        <strain evidence="2">FL966</strain>
    </source>
</reference>
<organism evidence="2 3">
    <name type="scientific">Cetraspora pellucida</name>
    <dbReference type="NCBI Taxonomy" id="1433469"/>
    <lineage>
        <taxon>Eukaryota</taxon>
        <taxon>Fungi</taxon>
        <taxon>Fungi incertae sedis</taxon>
        <taxon>Mucoromycota</taxon>
        <taxon>Glomeromycotina</taxon>
        <taxon>Glomeromycetes</taxon>
        <taxon>Diversisporales</taxon>
        <taxon>Gigasporaceae</taxon>
        <taxon>Cetraspora</taxon>
    </lineage>
</organism>
<feature type="transmembrane region" description="Helical" evidence="1">
    <location>
        <begin position="21"/>
        <end position="40"/>
    </location>
</feature>
<keyword evidence="1" id="KW-1133">Transmembrane helix</keyword>
<proteinExistence type="predicted"/>
<keyword evidence="3" id="KW-1185">Reference proteome</keyword>
<dbReference type="EMBL" id="CAJVQA010007839">
    <property type="protein sequence ID" value="CAG8662706.1"/>
    <property type="molecule type" value="Genomic_DNA"/>
</dbReference>